<dbReference type="OrthoDB" id="2559662at2759"/>
<feature type="transmembrane region" description="Helical" evidence="5">
    <location>
        <begin position="37"/>
        <end position="56"/>
    </location>
</feature>
<dbReference type="RefSeq" id="XP_040758931.1">
    <property type="nucleotide sequence ID" value="XM_040913364.1"/>
</dbReference>
<evidence type="ECO:0000256" key="5">
    <source>
        <dbReference type="SAM" id="Phobius"/>
    </source>
</evidence>
<dbReference type="STRING" id="1314785.A0A165BJS7"/>
<dbReference type="Gene3D" id="3.40.50.11350">
    <property type="match status" value="1"/>
</dbReference>
<dbReference type="GO" id="GO:0006004">
    <property type="term" value="P:fucose metabolic process"/>
    <property type="evidence" value="ECO:0007669"/>
    <property type="project" value="UniProtKB-KW"/>
</dbReference>
<evidence type="ECO:0000256" key="3">
    <source>
        <dbReference type="ARBA" id="ARBA00023277"/>
    </source>
</evidence>
<evidence type="ECO:0000313" key="6">
    <source>
        <dbReference type="EMBL" id="KZT01191.1"/>
    </source>
</evidence>
<sequence>MTLPWMPSYRRPTGAYELLPAPRPHAKTSSCRRSCHIPRWAKIAAVVFLLIAVFLIRRKWVRGLILPWSDEGMPPLYSEYHAHELGLPQHRLDSDVQPAGANTKYLWVANHVWRSGWGNAMQEQLLNHYIAYRAGRSFVFGNYTWWRHGLYSSWNGKPIPAQIPYSALIQGPTVGAPMRTDPTAPLAVVKEFWDEVCPHPVVVRSTDVVKMLGGRTTTAELLIDKWVEMLNSIESPCVEVKRSSPSTFDIYVFGDPDRLLDAWPGFSTSPILTEFGWAPLVERAFDANRETISPFITGEPYLSLTPFTGTGAERYTTIRGLLALHVRRGDFEEHCRNLADWDAGYTGYNAFPALPDKFVKPRGVSRDEKREFYREHCYPSVEEIVRRAEEVRRTQAGRGLRSVYVMTNAPASWVEELKAALHATRHWTHVASSRDLVLSEEQKHVAQAVDMLVGERAQVVVGNGFSSLTGQITMLRMANGVSPDTNRHWRPAEYVDSEQPSGPWERGGS</sequence>
<gene>
    <name evidence="6" type="ORF">LAESUDRAFT_764010</name>
</gene>
<dbReference type="Proteomes" id="UP000076871">
    <property type="component" value="Unassembled WGS sequence"/>
</dbReference>
<name>A0A165BJS7_9APHY</name>
<proteinExistence type="predicted"/>
<keyword evidence="5" id="KW-0812">Transmembrane</keyword>
<dbReference type="Pfam" id="PF10250">
    <property type="entry name" value="O-FucT"/>
    <property type="match status" value="1"/>
</dbReference>
<dbReference type="AlphaFoldDB" id="A0A165BJS7"/>
<dbReference type="GO" id="GO:0016740">
    <property type="term" value="F:transferase activity"/>
    <property type="evidence" value="ECO:0007669"/>
    <property type="project" value="UniProtKB-KW"/>
</dbReference>
<keyword evidence="5" id="KW-1133">Transmembrane helix</keyword>
<protein>
    <submittedName>
        <fullName evidence="6">Uncharacterized protein</fullName>
    </submittedName>
</protein>
<evidence type="ECO:0000256" key="1">
    <source>
        <dbReference type="ARBA" id="ARBA00022679"/>
    </source>
</evidence>
<reference evidence="6 7" key="1">
    <citation type="journal article" date="2016" name="Mol. Biol. Evol.">
        <title>Comparative Genomics of Early-Diverging Mushroom-Forming Fungi Provides Insights into the Origins of Lignocellulose Decay Capabilities.</title>
        <authorList>
            <person name="Nagy L.G."/>
            <person name="Riley R."/>
            <person name="Tritt A."/>
            <person name="Adam C."/>
            <person name="Daum C."/>
            <person name="Floudas D."/>
            <person name="Sun H."/>
            <person name="Yadav J.S."/>
            <person name="Pangilinan J."/>
            <person name="Larsson K.H."/>
            <person name="Matsuura K."/>
            <person name="Barry K."/>
            <person name="Labutti K."/>
            <person name="Kuo R."/>
            <person name="Ohm R.A."/>
            <person name="Bhattacharya S.S."/>
            <person name="Shirouzu T."/>
            <person name="Yoshinaga Y."/>
            <person name="Martin F.M."/>
            <person name="Grigoriev I.V."/>
            <person name="Hibbett D.S."/>
        </authorList>
    </citation>
    <scope>NUCLEOTIDE SEQUENCE [LARGE SCALE GENOMIC DNA]</scope>
    <source>
        <strain evidence="6 7">93-53</strain>
    </source>
</reference>
<evidence type="ECO:0000256" key="4">
    <source>
        <dbReference type="SAM" id="MobiDB-lite"/>
    </source>
</evidence>
<keyword evidence="7" id="KW-1185">Reference proteome</keyword>
<dbReference type="EMBL" id="KV427669">
    <property type="protein sequence ID" value="KZT01191.1"/>
    <property type="molecule type" value="Genomic_DNA"/>
</dbReference>
<organism evidence="6 7">
    <name type="scientific">Laetiporus sulphureus 93-53</name>
    <dbReference type="NCBI Taxonomy" id="1314785"/>
    <lineage>
        <taxon>Eukaryota</taxon>
        <taxon>Fungi</taxon>
        <taxon>Dikarya</taxon>
        <taxon>Basidiomycota</taxon>
        <taxon>Agaricomycotina</taxon>
        <taxon>Agaricomycetes</taxon>
        <taxon>Polyporales</taxon>
        <taxon>Laetiporus</taxon>
    </lineage>
</organism>
<dbReference type="GeneID" id="63830392"/>
<keyword evidence="2" id="KW-0294">Fucose metabolism</keyword>
<keyword evidence="3" id="KW-0119">Carbohydrate metabolism</keyword>
<dbReference type="CDD" id="cd11296">
    <property type="entry name" value="O-FucT_like"/>
    <property type="match status" value="1"/>
</dbReference>
<evidence type="ECO:0000256" key="2">
    <source>
        <dbReference type="ARBA" id="ARBA00023253"/>
    </source>
</evidence>
<dbReference type="InParanoid" id="A0A165BJS7"/>
<accession>A0A165BJS7</accession>
<evidence type="ECO:0000313" key="7">
    <source>
        <dbReference type="Proteomes" id="UP000076871"/>
    </source>
</evidence>
<dbReference type="InterPro" id="IPR019378">
    <property type="entry name" value="GDP-Fuc_O-FucTrfase"/>
</dbReference>
<keyword evidence="1" id="KW-0808">Transferase</keyword>
<feature type="region of interest" description="Disordered" evidence="4">
    <location>
        <begin position="482"/>
        <end position="509"/>
    </location>
</feature>
<keyword evidence="5" id="KW-0472">Membrane</keyword>